<dbReference type="RefSeq" id="WP_305170374.1">
    <property type="nucleotide sequence ID" value="NZ_JAUUUU010000003.1"/>
</dbReference>
<evidence type="ECO:0000313" key="2">
    <source>
        <dbReference type="Proteomes" id="UP001178354"/>
    </source>
</evidence>
<name>A0AAW8B592_9GAMM</name>
<protein>
    <submittedName>
        <fullName evidence="1">Uncharacterized protein</fullName>
    </submittedName>
</protein>
<keyword evidence="2" id="KW-1185">Reference proteome</keyword>
<sequence length="218" mass="24640">MDTVNIRQAIAAAKSHEQATGQLARLMQARVSRLHHTIQLPPENIVPALLNFIIHYIDQVPEFIDAVDTIASECDITDYTEPVMQIAKEFFIQPPNLIDGHDGLNALMDESYLAHRLIEEVNDRFMSRYNMPLVPMDMTRSNLIIHHLIGEPFANQLDHAVHIIADHLQGGDLVLVPEACKVDRSSRWASDLQRWPCLVDNLSVNLLLNSQSARVLIN</sequence>
<evidence type="ECO:0000313" key="1">
    <source>
        <dbReference type="EMBL" id="MDP1520796.1"/>
    </source>
</evidence>
<reference evidence="1" key="1">
    <citation type="journal article" date="2010" name="Int. J. Syst. Evol. Microbiol.">
        <title>Porticoccus litoralis gen. nov., sp. nov., a gammaproteobacterium isolated from the Yellow Sea.</title>
        <authorList>
            <person name="Oh H.M."/>
            <person name="Kim H."/>
            <person name="Kim K.M."/>
            <person name="Min G.S."/>
            <person name="Cho J.C."/>
        </authorList>
    </citation>
    <scope>NUCLEOTIDE SEQUENCE</scope>
    <source>
        <strain evidence="1">DSM 25064</strain>
    </source>
</reference>
<proteinExistence type="predicted"/>
<organism evidence="1 2">
    <name type="scientific">Porticoccus litoralis</name>
    <dbReference type="NCBI Taxonomy" id="434086"/>
    <lineage>
        <taxon>Bacteria</taxon>
        <taxon>Pseudomonadati</taxon>
        <taxon>Pseudomonadota</taxon>
        <taxon>Gammaproteobacteria</taxon>
        <taxon>Cellvibrionales</taxon>
        <taxon>Porticoccaceae</taxon>
        <taxon>Porticoccus</taxon>
    </lineage>
</organism>
<accession>A0AAW8B592</accession>
<comment type="caution">
    <text evidence="1">The sequence shown here is derived from an EMBL/GenBank/DDBJ whole genome shotgun (WGS) entry which is preliminary data.</text>
</comment>
<dbReference type="Proteomes" id="UP001178354">
    <property type="component" value="Unassembled WGS sequence"/>
</dbReference>
<dbReference type="EMBL" id="JAUUUU010000003">
    <property type="protein sequence ID" value="MDP1520796.1"/>
    <property type="molecule type" value="Genomic_DNA"/>
</dbReference>
<reference evidence="1" key="2">
    <citation type="submission" date="2023-08" db="EMBL/GenBank/DDBJ databases">
        <authorList>
            <person name="Luo J."/>
        </authorList>
    </citation>
    <scope>NUCLEOTIDE SEQUENCE</scope>
    <source>
        <strain evidence="1">DSM 25064</strain>
    </source>
</reference>
<dbReference type="AlphaFoldDB" id="A0AAW8B592"/>
<gene>
    <name evidence="1" type="ORF">Q8A57_07445</name>
</gene>